<dbReference type="PANTHER" id="PTHR33976:SF10">
    <property type="entry name" value="GLYCOPROTEIN MEMBRANE GPI-ANCHORED PROTEIN"/>
    <property type="match status" value="1"/>
</dbReference>
<dbReference type="Proteomes" id="UP000447434">
    <property type="component" value="Chromosome 2"/>
</dbReference>
<feature type="domain" description="Uncharacterized GPI-anchored protein At5g19230-like" evidence="1">
    <location>
        <begin position="30"/>
        <end position="155"/>
    </location>
</feature>
<dbReference type="Pfam" id="PF25884">
    <property type="entry name" value="At5g19230"/>
    <property type="match status" value="1"/>
</dbReference>
<keyword evidence="3" id="KW-1185">Reference proteome</keyword>
<gene>
    <name evidence="2" type="ORF">Lalb_Chr02g0148291</name>
</gene>
<reference evidence="3" key="1">
    <citation type="journal article" date="2020" name="Nat. Commun.">
        <title>Genome sequence of the cluster root forming white lupin.</title>
        <authorList>
            <person name="Hufnagel B."/>
            <person name="Marques A."/>
            <person name="Soriano A."/>
            <person name="Marques L."/>
            <person name="Divol F."/>
            <person name="Doumas P."/>
            <person name="Sallet E."/>
            <person name="Mancinotti D."/>
            <person name="Carrere S."/>
            <person name="Marande W."/>
            <person name="Arribat S."/>
            <person name="Keller J."/>
            <person name="Huneau C."/>
            <person name="Blein T."/>
            <person name="Aime D."/>
            <person name="Laguerre M."/>
            <person name="Taylor J."/>
            <person name="Schubert V."/>
            <person name="Nelson M."/>
            <person name="Geu-Flores F."/>
            <person name="Crespi M."/>
            <person name="Gallardo-Guerrero K."/>
            <person name="Delaux P.-M."/>
            <person name="Salse J."/>
            <person name="Berges H."/>
            <person name="Guyot R."/>
            <person name="Gouzy J."/>
            <person name="Peret B."/>
        </authorList>
    </citation>
    <scope>NUCLEOTIDE SEQUENCE [LARGE SCALE GENOMIC DNA]</scope>
    <source>
        <strain evidence="3">cv. Amiga</strain>
    </source>
</reference>
<accession>A0A6A5N6R1</accession>
<protein>
    <recommendedName>
        <fullName evidence="1">Uncharacterized GPI-anchored protein At5g19230-like domain-containing protein</fullName>
    </recommendedName>
</protein>
<evidence type="ECO:0000259" key="1">
    <source>
        <dbReference type="Pfam" id="PF25884"/>
    </source>
</evidence>
<evidence type="ECO:0000313" key="2">
    <source>
        <dbReference type="EMBL" id="KAE9618971.1"/>
    </source>
</evidence>
<proteinExistence type="predicted"/>
<dbReference type="OrthoDB" id="753138at2759"/>
<evidence type="ECO:0000313" key="3">
    <source>
        <dbReference type="Proteomes" id="UP000447434"/>
    </source>
</evidence>
<organism evidence="2 3">
    <name type="scientific">Lupinus albus</name>
    <name type="common">White lupine</name>
    <name type="synonym">Lupinus termis</name>
    <dbReference type="NCBI Taxonomy" id="3870"/>
    <lineage>
        <taxon>Eukaryota</taxon>
        <taxon>Viridiplantae</taxon>
        <taxon>Streptophyta</taxon>
        <taxon>Embryophyta</taxon>
        <taxon>Tracheophyta</taxon>
        <taxon>Spermatophyta</taxon>
        <taxon>Magnoliopsida</taxon>
        <taxon>eudicotyledons</taxon>
        <taxon>Gunneridae</taxon>
        <taxon>Pentapetalae</taxon>
        <taxon>rosids</taxon>
        <taxon>fabids</taxon>
        <taxon>Fabales</taxon>
        <taxon>Fabaceae</taxon>
        <taxon>Papilionoideae</taxon>
        <taxon>50 kb inversion clade</taxon>
        <taxon>genistoids sensu lato</taxon>
        <taxon>core genistoids</taxon>
        <taxon>Genisteae</taxon>
        <taxon>Lupinus</taxon>
    </lineage>
</organism>
<dbReference type="EMBL" id="WOCE01000002">
    <property type="protein sequence ID" value="KAE9618971.1"/>
    <property type="molecule type" value="Genomic_DNA"/>
</dbReference>
<dbReference type="InterPro" id="IPR045285">
    <property type="entry name" value="At5g19230-like"/>
</dbReference>
<dbReference type="PANTHER" id="PTHR33976">
    <property type="entry name" value="OS07G0645000 PROTEIN"/>
    <property type="match status" value="1"/>
</dbReference>
<sequence length="191" mass="21814">MASFKLFVYLLSLIAFHLFPSPVLSRDEKKDLLHDLNRYRQLLNLPILTEQHKASCLANEIAEDLEHKPCQDFNYYPVPGIHPKSPNFQKNIDKCKININTTNDGIIMPVCVHNLDSDSLFLNYTKTYRFTKYLNSSKYTIAGLGSEDDWMVLVLSTNSSSGDFSSATSLIAHAWKCYCLVLAFFFTVFIV</sequence>
<comment type="caution">
    <text evidence="2">The sequence shown here is derived from an EMBL/GenBank/DDBJ whole genome shotgun (WGS) entry which is preliminary data.</text>
</comment>
<name>A0A6A5N6R1_LUPAL</name>
<dbReference type="AlphaFoldDB" id="A0A6A5N6R1"/>
<dbReference type="InterPro" id="IPR059083">
    <property type="entry name" value="At5g19230_dom"/>
</dbReference>